<dbReference type="InterPro" id="IPR013149">
    <property type="entry name" value="ADH-like_C"/>
</dbReference>
<dbReference type="GO" id="GO:0043168">
    <property type="term" value="F:anion binding"/>
    <property type="evidence" value="ECO:0007669"/>
    <property type="project" value="UniProtKB-ARBA"/>
</dbReference>
<feature type="domain" description="Enoyl reductase (ER)" evidence="5">
    <location>
        <begin position="8"/>
        <end position="343"/>
    </location>
</feature>
<dbReference type="Pfam" id="PF00107">
    <property type="entry name" value="ADH_zinc_N"/>
    <property type="match status" value="1"/>
</dbReference>
<keyword evidence="3" id="KW-0560">Oxidoreductase</keyword>
<evidence type="ECO:0000256" key="1">
    <source>
        <dbReference type="ARBA" id="ARBA00022723"/>
    </source>
</evidence>
<dbReference type="InterPro" id="IPR013154">
    <property type="entry name" value="ADH-like_N"/>
</dbReference>
<dbReference type="OrthoDB" id="73567at2157"/>
<dbReference type="InterPro" id="IPR020843">
    <property type="entry name" value="ER"/>
</dbReference>
<dbReference type="InterPro" id="IPR036291">
    <property type="entry name" value="NAD(P)-bd_dom_sf"/>
</dbReference>
<dbReference type="Proteomes" id="UP000315289">
    <property type="component" value="Unassembled WGS sequence"/>
</dbReference>
<evidence type="ECO:0000256" key="2">
    <source>
        <dbReference type="ARBA" id="ARBA00022833"/>
    </source>
</evidence>
<organism evidence="6 7">
    <name type="scientific">Candidatus Nitrosocosmicus arcticus</name>
    <dbReference type="NCBI Taxonomy" id="2035267"/>
    <lineage>
        <taxon>Archaea</taxon>
        <taxon>Nitrososphaerota</taxon>
        <taxon>Nitrososphaeria</taxon>
        <taxon>Nitrososphaerales</taxon>
        <taxon>Nitrososphaeraceae</taxon>
        <taxon>Candidatus Nitrosocosmicus</taxon>
    </lineage>
</organism>
<dbReference type="Gene3D" id="3.40.50.720">
    <property type="entry name" value="NAD(P)-binding Rossmann-like Domain"/>
    <property type="match status" value="1"/>
</dbReference>
<keyword evidence="1 4" id="KW-0479">Metal-binding</keyword>
<evidence type="ECO:0000313" key="6">
    <source>
        <dbReference type="EMBL" id="TVP39828.1"/>
    </source>
</evidence>
<keyword evidence="2 4" id="KW-0862">Zinc</keyword>
<dbReference type="GO" id="GO:0008270">
    <property type="term" value="F:zinc ion binding"/>
    <property type="evidence" value="ECO:0007669"/>
    <property type="project" value="InterPro"/>
</dbReference>
<dbReference type="SUPFAM" id="SSF51735">
    <property type="entry name" value="NAD(P)-binding Rossmann-fold domains"/>
    <property type="match status" value="1"/>
</dbReference>
<dbReference type="PROSITE" id="PS00059">
    <property type="entry name" value="ADH_ZINC"/>
    <property type="match status" value="1"/>
</dbReference>
<dbReference type="PANTHER" id="PTHR43401">
    <property type="entry name" value="L-THREONINE 3-DEHYDROGENASE"/>
    <property type="match status" value="1"/>
</dbReference>
<comment type="cofactor">
    <cofactor evidence="4">
        <name>Zn(2+)</name>
        <dbReference type="ChEBI" id="CHEBI:29105"/>
    </cofactor>
</comment>
<accession>A0A557STB7</accession>
<dbReference type="PANTHER" id="PTHR43401:SF2">
    <property type="entry name" value="L-THREONINE 3-DEHYDROGENASE"/>
    <property type="match status" value="1"/>
</dbReference>
<evidence type="ECO:0000256" key="3">
    <source>
        <dbReference type="ARBA" id="ARBA00023002"/>
    </source>
</evidence>
<comment type="caution">
    <text evidence="6">The sequence shown here is derived from an EMBL/GenBank/DDBJ whole genome shotgun (WGS) entry which is preliminary data.</text>
</comment>
<keyword evidence="7" id="KW-1185">Reference proteome</keyword>
<dbReference type="EMBL" id="VOAH01000011">
    <property type="protein sequence ID" value="TVP39828.1"/>
    <property type="molecule type" value="Genomic_DNA"/>
</dbReference>
<evidence type="ECO:0000313" key="7">
    <source>
        <dbReference type="Proteomes" id="UP000315289"/>
    </source>
</evidence>
<comment type="similarity">
    <text evidence="4">Belongs to the zinc-containing alcohol dehydrogenase family.</text>
</comment>
<dbReference type="GO" id="GO:0051262">
    <property type="term" value="P:protein tetramerization"/>
    <property type="evidence" value="ECO:0007669"/>
    <property type="project" value="UniProtKB-ARBA"/>
</dbReference>
<name>A0A557STB7_9ARCH</name>
<dbReference type="AlphaFoldDB" id="A0A557STB7"/>
<gene>
    <name evidence="6" type="ORF">NARC_110040</name>
</gene>
<protein>
    <submittedName>
        <fullName evidence="6">Putative NAD-dependent alcohol dehydrogenase</fullName>
    </submittedName>
</protein>
<dbReference type="SUPFAM" id="SSF50129">
    <property type="entry name" value="GroES-like"/>
    <property type="match status" value="1"/>
</dbReference>
<dbReference type="GO" id="GO:0030554">
    <property type="term" value="F:adenyl nucleotide binding"/>
    <property type="evidence" value="ECO:0007669"/>
    <property type="project" value="UniProtKB-ARBA"/>
</dbReference>
<evidence type="ECO:0000259" key="5">
    <source>
        <dbReference type="SMART" id="SM00829"/>
    </source>
</evidence>
<dbReference type="Gene3D" id="3.90.180.10">
    <property type="entry name" value="Medium-chain alcohol dehydrogenases, catalytic domain"/>
    <property type="match status" value="1"/>
</dbReference>
<proteinExistence type="inferred from homology"/>
<dbReference type="GO" id="GO:0016616">
    <property type="term" value="F:oxidoreductase activity, acting on the CH-OH group of donors, NAD or NADP as acceptor"/>
    <property type="evidence" value="ECO:0007669"/>
    <property type="project" value="UniProtKB-ARBA"/>
</dbReference>
<dbReference type="SMART" id="SM00829">
    <property type="entry name" value="PKS_ER"/>
    <property type="match status" value="1"/>
</dbReference>
<dbReference type="InterPro" id="IPR011032">
    <property type="entry name" value="GroES-like_sf"/>
</dbReference>
<dbReference type="RefSeq" id="WP_144732624.1">
    <property type="nucleotide sequence ID" value="NZ_ML675587.1"/>
</dbReference>
<dbReference type="InterPro" id="IPR050129">
    <property type="entry name" value="Zn_alcohol_dh"/>
</dbReference>
<reference evidence="6 7" key="1">
    <citation type="journal article" date="2019" name="Front. Microbiol.">
        <title>Ammonia Oxidation by the Arctic Terrestrial Thaumarchaeote Candidatus Nitrosocosmicus arcticus Is Stimulated by Increasing Temperatures.</title>
        <authorList>
            <person name="Alves R.J.E."/>
            <person name="Kerou M."/>
            <person name="Zappe A."/>
            <person name="Bittner R."/>
            <person name="Abby S.S."/>
            <person name="Schmidt H.A."/>
            <person name="Pfeifer K."/>
            <person name="Schleper C."/>
        </authorList>
    </citation>
    <scope>NUCLEOTIDE SEQUENCE [LARGE SCALE GENOMIC DNA]</scope>
    <source>
        <strain evidence="6 7">Kfb</strain>
    </source>
</reference>
<dbReference type="InterPro" id="IPR002328">
    <property type="entry name" value="ADH_Zn_CS"/>
</dbReference>
<evidence type="ECO:0000256" key="4">
    <source>
        <dbReference type="RuleBase" id="RU361277"/>
    </source>
</evidence>
<dbReference type="Pfam" id="PF08240">
    <property type="entry name" value="ADH_N"/>
    <property type="match status" value="1"/>
</dbReference>
<sequence length="346" mass="38542">MKAAVLVKNKVELVDLHLPKVGNDEILVRMKACGICGSDLEKVFGKYGMKSSRIGHEPAGEIVKLGANIKDFKKGDRVFVHHHVPCYSCHFCYNDDFTMCEKYQSSNIDPCGLSEFILVPHWNLSKGGLIRLPDNINFNQAALIEPIACCLRSLNKVDLKKADTIVIFGAGPTGLMHMILARLFGASKILLVDVNSFRLDFAKKIDQQVEVINMAKMPEGEFKRKSLIFLGKVGSDVSIISTSNINAFIQSLSITRRGGTISLFGVPPKDTEVKIDLNMIYSKELKILPSYAASEKEIHQTIALMEAKIINFERLITHKFPLRDSNKALMHAHQAKDSMKIIITAE</sequence>